<dbReference type="Proteomes" id="UP000187209">
    <property type="component" value="Unassembled WGS sequence"/>
</dbReference>
<dbReference type="SUPFAM" id="SSF56112">
    <property type="entry name" value="Protein kinase-like (PK-like)"/>
    <property type="match status" value="1"/>
</dbReference>
<dbReference type="EMBL" id="MPUH01000152">
    <property type="protein sequence ID" value="OMJ88380.1"/>
    <property type="molecule type" value="Genomic_DNA"/>
</dbReference>
<keyword evidence="1" id="KW-0723">Serine/threonine-protein kinase</keyword>
<evidence type="ECO:0000256" key="4">
    <source>
        <dbReference type="ARBA" id="ARBA00022777"/>
    </source>
</evidence>
<feature type="domain" description="Protein kinase" evidence="6">
    <location>
        <begin position="8"/>
        <end position="251"/>
    </location>
</feature>
<dbReference type="OrthoDB" id="305380at2759"/>
<keyword evidence="2" id="KW-0808">Transferase</keyword>
<accession>A0A1R2CHF1</accession>
<dbReference type="InterPro" id="IPR008271">
    <property type="entry name" value="Ser/Thr_kinase_AS"/>
</dbReference>
<dbReference type="GO" id="GO:0005524">
    <property type="term" value="F:ATP binding"/>
    <property type="evidence" value="ECO:0007669"/>
    <property type="project" value="UniProtKB-KW"/>
</dbReference>
<dbReference type="GO" id="GO:0004674">
    <property type="term" value="F:protein serine/threonine kinase activity"/>
    <property type="evidence" value="ECO:0007669"/>
    <property type="project" value="UniProtKB-KW"/>
</dbReference>
<evidence type="ECO:0000313" key="7">
    <source>
        <dbReference type="EMBL" id="OMJ88380.1"/>
    </source>
</evidence>
<keyword evidence="5" id="KW-0067">ATP-binding</keyword>
<dbReference type="PROSITE" id="PS50011">
    <property type="entry name" value="PROTEIN_KINASE_DOM"/>
    <property type="match status" value="1"/>
</dbReference>
<dbReference type="InterPro" id="IPR011009">
    <property type="entry name" value="Kinase-like_dom_sf"/>
</dbReference>
<dbReference type="PANTHER" id="PTHR24345:SF0">
    <property type="entry name" value="CELL CYCLE SERINE_THREONINE-PROTEIN KINASE CDC5_MSD2"/>
    <property type="match status" value="1"/>
</dbReference>
<dbReference type="InterPro" id="IPR000719">
    <property type="entry name" value="Prot_kinase_dom"/>
</dbReference>
<dbReference type="AlphaFoldDB" id="A0A1R2CHF1"/>
<dbReference type="SMART" id="SM00220">
    <property type="entry name" value="S_TKc"/>
    <property type="match status" value="1"/>
</dbReference>
<evidence type="ECO:0000259" key="6">
    <source>
        <dbReference type="PROSITE" id="PS50011"/>
    </source>
</evidence>
<evidence type="ECO:0000313" key="8">
    <source>
        <dbReference type="Proteomes" id="UP000187209"/>
    </source>
</evidence>
<reference evidence="7 8" key="1">
    <citation type="submission" date="2016-11" db="EMBL/GenBank/DDBJ databases">
        <title>The macronuclear genome of Stentor coeruleus: a giant cell with tiny introns.</title>
        <authorList>
            <person name="Slabodnick M."/>
            <person name="Ruby J.G."/>
            <person name="Reiff S.B."/>
            <person name="Swart E.C."/>
            <person name="Gosai S."/>
            <person name="Prabakaran S."/>
            <person name="Witkowska E."/>
            <person name="Larue G.E."/>
            <person name="Fisher S."/>
            <person name="Freeman R.M."/>
            <person name="Gunawardena J."/>
            <person name="Chu W."/>
            <person name="Stover N.A."/>
            <person name="Gregory B.D."/>
            <person name="Nowacki M."/>
            <person name="Derisi J."/>
            <person name="Roy S.W."/>
            <person name="Marshall W.F."/>
            <person name="Sood P."/>
        </authorList>
    </citation>
    <scope>NUCLEOTIDE SEQUENCE [LARGE SCALE GENOMIC DNA]</scope>
    <source>
        <strain evidence="7">WM001</strain>
    </source>
</reference>
<dbReference type="PANTHER" id="PTHR24345">
    <property type="entry name" value="SERINE/THREONINE-PROTEIN KINASE PLK"/>
    <property type="match status" value="1"/>
</dbReference>
<organism evidence="7 8">
    <name type="scientific">Stentor coeruleus</name>
    <dbReference type="NCBI Taxonomy" id="5963"/>
    <lineage>
        <taxon>Eukaryota</taxon>
        <taxon>Sar</taxon>
        <taxon>Alveolata</taxon>
        <taxon>Ciliophora</taxon>
        <taxon>Postciliodesmatophora</taxon>
        <taxon>Heterotrichea</taxon>
        <taxon>Heterotrichida</taxon>
        <taxon>Stentoridae</taxon>
        <taxon>Stentor</taxon>
    </lineage>
</organism>
<evidence type="ECO:0000256" key="1">
    <source>
        <dbReference type="ARBA" id="ARBA00022527"/>
    </source>
</evidence>
<dbReference type="GO" id="GO:0005634">
    <property type="term" value="C:nucleus"/>
    <property type="evidence" value="ECO:0007669"/>
    <property type="project" value="TreeGrafter"/>
</dbReference>
<sequence length="432" mass="51144">MEAYLNRYKEKQMLGIGYSSQQVYKVIDENNQVYVLKFVKLSKMYKSSLRREKKILQQYLPNNFIKLLYHENIIENDDTILMVMKFKYYPTDLNCYLISNKSIHNITYRKWARQICEGMDNLHKLNILHRDLKPENILLTKSSEDADVVIADLGFCIDINKSQAKTILGTKNYMAPEIASQKNYNGKIDVYSYGALVYYMLFKNFVTTDINNEVIFPRKVDKSTKEFLSKALQFDPKKRASFEELLKLDFLNFPEGENIMPAENLEPEIDNYSDDSDERDEETKIQKNKYIVDQELKKIFYIKAALYYLYKPGTAFLEKFTSETRNVFEIYFHKFSKFCAKKTYEKILSIQNIEITEELNNLNEFIELERKRIEEIKNKFTEPIGIEIKNEMQNLASVAYSLYSNIETTNSTEKVFYEILRCFNSYLKTVII</sequence>
<protein>
    <recommendedName>
        <fullName evidence="6">Protein kinase domain-containing protein</fullName>
    </recommendedName>
</protein>
<keyword evidence="3" id="KW-0547">Nucleotide-binding</keyword>
<proteinExistence type="predicted"/>
<evidence type="ECO:0000256" key="3">
    <source>
        <dbReference type="ARBA" id="ARBA00022741"/>
    </source>
</evidence>
<dbReference type="PROSITE" id="PS00108">
    <property type="entry name" value="PROTEIN_KINASE_ST"/>
    <property type="match status" value="1"/>
</dbReference>
<gene>
    <name evidence="7" type="ORF">SteCoe_9699</name>
</gene>
<comment type="caution">
    <text evidence="7">The sequence shown here is derived from an EMBL/GenBank/DDBJ whole genome shotgun (WGS) entry which is preliminary data.</text>
</comment>
<evidence type="ECO:0000256" key="5">
    <source>
        <dbReference type="ARBA" id="ARBA00022840"/>
    </source>
</evidence>
<evidence type="ECO:0000256" key="2">
    <source>
        <dbReference type="ARBA" id="ARBA00022679"/>
    </source>
</evidence>
<keyword evidence="4" id="KW-0418">Kinase</keyword>
<keyword evidence="8" id="KW-1185">Reference proteome</keyword>
<name>A0A1R2CHF1_9CILI</name>
<dbReference type="Pfam" id="PF00069">
    <property type="entry name" value="Pkinase"/>
    <property type="match status" value="1"/>
</dbReference>
<dbReference type="Gene3D" id="1.10.510.10">
    <property type="entry name" value="Transferase(Phosphotransferase) domain 1"/>
    <property type="match status" value="1"/>
</dbReference>